<feature type="compositionally biased region" description="Basic residues" evidence="1">
    <location>
        <begin position="109"/>
        <end position="118"/>
    </location>
</feature>
<feature type="region of interest" description="Disordered" evidence="1">
    <location>
        <begin position="435"/>
        <end position="498"/>
    </location>
</feature>
<evidence type="ECO:0000256" key="1">
    <source>
        <dbReference type="SAM" id="MobiDB-lite"/>
    </source>
</evidence>
<dbReference type="EMBL" id="CAWUHB010000058">
    <property type="protein sequence ID" value="CAK7231361.1"/>
    <property type="molecule type" value="Genomic_DNA"/>
</dbReference>
<keyword evidence="3" id="KW-1185">Reference proteome</keyword>
<protein>
    <submittedName>
        <fullName evidence="2">Uncharacterized protein</fullName>
    </submittedName>
</protein>
<gene>
    <name evidence="2" type="ORF">SCUCBS95973_007884</name>
</gene>
<feature type="compositionally biased region" description="Polar residues" evidence="1">
    <location>
        <begin position="56"/>
        <end position="67"/>
    </location>
</feature>
<sequence>MSITDEDLQFMADDMWKDALLPDLPGMYGFTDEEDSGAAAAAAPGDRLLDPPSEINGESSVSNRAGSTSAVKKATPTVKAVKLAKGKGKDVAMASPSTDLYLSSPALARPKKDRKLSKSMKGASQNESQQEKRPRLPKPHKTNPIFSELETVPGDPYGLPISPTQTVAVAVSNKKKAASPAASAAKAKASSPVGLTGGSIPTSQMKPTKPQKRVAKRSFLDPPSSPAQVTQVEAMPVPPLKTTPKEAFGAHAAKQPAKAAAKKPAAPKKPAKPKEAKKETKKAVARPPAAKKEKTTADPALEADMSVKEPKTAAPRASVVKMEKTAAEPEDEWAAPVDVDGVISNEDVTKKLRPRSERVPIIISSDAESSYGEDGDDDGSDSGYAPHTGTTTMTTPLAQMDAPVSTLAVAGQKIKIPAAFAKSVVPAQNQALEGVDKSDTRGRNASMLSVQPLEKQHLDKEHRANSHKRSRSPSAGPSHQATKKQRTEPSRTDKAKALVQPTVSNDPFVENQAEHEHMHQHQTHFTAKLLQSAAPAAVKLPRTYTIPKESFDRLPDVPRELLHKVPRSHQEPCLEPCLEPGRVPSTSLATHGYARNKARASDGDGIARQMMQLLTEGARANTADQQALSPRSKWLDETDPYKETSQIMSYVCRTVLRFLKSKEAAIEDVADEYRQRGSAVLSRVEALHSAERCALANRFEQRRQQSLAVFESARRDVQLLAAKLEQVNLVPVIQNVLADDAGARMRALQA</sequence>
<feature type="compositionally biased region" description="Low complexity" evidence="1">
    <location>
        <begin position="381"/>
        <end position="395"/>
    </location>
</feature>
<feature type="compositionally biased region" description="Acidic residues" evidence="1">
    <location>
        <begin position="371"/>
        <end position="380"/>
    </location>
</feature>
<feature type="compositionally biased region" description="Low complexity" evidence="1">
    <location>
        <begin position="68"/>
        <end position="83"/>
    </location>
</feature>
<feature type="compositionally biased region" description="Basic and acidic residues" evidence="1">
    <location>
        <begin position="272"/>
        <end position="282"/>
    </location>
</feature>
<name>A0ABP0CIY7_9PEZI</name>
<feature type="compositionally biased region" description="Basic and acidic residues" evidence="1">
    <location>
        <begin position="347"/>
        <end position="358"/>
    </location>
</feature>
<evidence type="ECO:0000313" key="2">
    <source>
        <dbReference type="EMBL" id="CAK7231361.1"/>
    </source>
</evidence>
<accession>A0ABP0CIY7</accession>
<comment type="caution">
    <text evidence="2">The sequence shown here is derived from an EMBL/GenBank/DDBJ whole genome shotgun (WGS) entry which is preliminary data.</text>
</comment>
<feature type="compositionally biased region" description="Basic and acidic residues" evidence="1">
    <location>
        <begin position="454"/>
        <end position="464"/>
    </location>
</feature>
<feature type="region of interest" description="Disordered" evidence="1">
    <location>
        <begin position="27"/>
        <end position="151"/>
    </location>
</feature>
<organism evidence="2 3">
    <name type="scientific">Sporothrix curviconia</name>
    <dbReference type="NCBI Taxonomy" id="1260050"/>
    <lineage>
        <taxon>Eukaryota</taxon>
        <taxon>Fungi</taxon>
        <taxon>Dikarya</taxon>
        <taxon>Ascomycota</taxon>
        <taxon>Pezizomycotina</taxon>
        <taxon>Sordariomycetes</taxon>
        <taxon>Sordariomycetidae</taxon>
        <taxon>Ophiostomatales</taxon>
        <taxon>Ophiostomataceae</taxon>
        <taxon>Sporothrix</taxon>
    </lineage>
</organism>
<reference evidence="2 3" key="1">
    <citation type="submission" date="2024-01" db="EMBL/GenBank/DDBJ databases">
        <authorList>
            <person name="Allen C."/>
            <person name="Tagirdzhanova G."/>
        </authorList>
    </citation>
    <scope>NUCLEOTIDE SEQUENCE [LARGE SCALE GENOMIC DNA]</scope>
</reference>
<feature type="compositionally biased region" description="Low complexity" evidence="1">
    <location>
        <begin position="250"/>
        <end position="264"/>
    </location>
</feature>
<proteinExistence type="predicted"/>
<dbReference type="Proteomes" id="UP001642405">
    <property type="component" value="Unassembled WGS sequence"/>
</dbReference>
<evidence type="ECO:0000313" key="3">
    <source>
        <dbReference type="Proteomes" id="UP001642405"/>
    </source>
</evidence>
<feature type="compositionally biased region" description="Basic and acidic residues" evidence="1">
    <location>
        <begin position="485"/>
        <end position="496"/>
    </location>
</feature>
<feature type="compositionally biased region" description="Low complexity" evidence="1">
    <location>
        <begin position="173"/>
        <end position="193"/>
    </location>
</feature>
<feature type="region of interest" description="Disordered" evidence="1">
    <location>
        <begin position="173"/>
        <end position="398"/>
    </location>
</feature>